<evidence type="ECO:0000313" key="7">
    <source>
        <dbReference type="Proteomes" id="UP000292702"/>
    </source>
</evidence>
<gene>
    <name evidence="6" type="ORF">EIP91_007619</name>
</gene>
<feature type="site" description="Lowers pKa of active site Tyr" evidence="4">
    <location>
        <position position="83"/>
    </location>
</feature>
<dbReference type="GO" id="GO:0016616">
    <property type="term" value="F:oxidoreductase activity, acting on the CH-OH group of donors, NAD or NADP as acceptor"/>
    <property type="evidence" value="ECO:0007669"/>
    <property type="project" value="UniProtKB-ARBA"/>
</dbReference>
<dbReference type="InterPro" id="IPR020471">
    <property type="entry name" value="AKR"/>
</dbReference>
<feature type="active site" description="Proton donor" evidence="2">
    <location>
        <position position="58"/>
    </location>
</feature>
<dbReference type="Pfam" id="PF00248">
    <property type="entry name" value="Aldo_ket_red"/>
    <property type="match status" value="1"/>
</dbReference>
<evidence type="ECO:0000259" key="5">
    <source>
        <dbReference type="Pfam" id="PF00248"/>
    </source>
</evidence>
<dbReference type="PIRSF" id="PIRSF000097">
    <property type="entry name" value="AKR"/>
    <property type="match status" value="1"/>
</dbReference>
<dbReference type="OrthoDB" id="416253at2759"/>
<comment type="caution">
    <text evidence="6">The sequence shown here is derived from an EMBL/GenBank/DDBJ whole genome shotgun (WGS) entry which is preliminary data.</text>
</comment>
<organism evidence="6 7">
    <name type="scientific">Steccherinum ochraceum</name>
    <dbReference type="NCBI Taxonomy" id="92696"/>
    <lineage>
        <taxon>Eukaryota</taxon>
        <taxon>Fungi</taxon>
        <taxon>Dikarya</taxon>
        <taxon>Basidiomycota</taxon>
        <taxon>Agaricomycotina</taxon>
        <taxon>Agaricomycetes</taxon>
        <taxon>Polyporales</taxon>
        <taxon>Steccherinaceae</taxon>
        <taxon>Steccherinum</taxon>
    </lineage>
</organism>
<protein>
    <recommendedName>
        <fullName evidence="5">NADP-dependent oxidoreductase domain-containing protein</fullName>
    </recommendedName>
</protein>
<dbReference type="SUPFAM" id="SSF51430">
    <property type="entry name" value="NAD(P)-linked oxidoreductase"/>
    <property type="match status" value="1"/>
</dbReference>
<keyword evidence="1" id="KW-0560">Oxidoreductase</keyword>
<dbReference type="FunFam" id="3.20.20.100:FF:000002">
    <property type="entry name" value="2,5-diketo-D-gluconic acid reductase A"/>
    <property type="match status" value="1"/>
</dbReference>
<evidence type="ECO:0000256" key="3">
    <source>
        <dbReference type="PIRSR" id="PIRSR000097-2"/>
    </source>
</evidence>
<dbReference type="AlphaFoldDB" id="A0A4R0R415"/>
<dbReference type="InterPro" id="IPR018170">
    <property type="entry name" value="Aldo/ket_reductase_CS"/>
</dbReference>
<reference evidence="6 7" key="1">
    <citation type="submission" date="2018-11" db="EMBL/GenBank/DDBJ databases">
        <title>Genome assembly of Steccherinum ochraceum LE-BIN_3174, the white-rot fungus of the Steccherinaceae family (The Residual Polyporoid clade, Polyporales, Basidiomycota).</title>
        <authorList>
            <person name="Fedorova T.V."/>
            <person name="Glazunova O.A."/>
            <person name="Landesman E.O."/>
            <person name="Moiseenko K.V."/>
            <person name="Psurtseva N.V."/>
            <person name="Savinova O.S."/>
            <person name="Shakhova N.V."/>
            <person name="Tyazhelova T.V."/>
            <person name="Vasina D.V."/>
        </authorList>
    </citation>
    <scope>NUCLEOTIDE SEQUENCE [LARGE SCALE GENOMIC DNA]</scope>
    <source>
        <strain evidence="6 7">LE-BIN_3174</strain>
    </source>
</reference>
<dbReference type="PRINTS" id="PR00069">
    <property type="entry name" value="ALDKETRDTASE"/>
</dbReference>
<proteinExistence type="predicted"/>
<accession>A0A4R0R415</accession>
<dbReference type="EMBL" id="RWJN01000411">
    <property type="protein sequence ID" value="TCD62001.1"/>
    <property type="molecule type" value="Genomic_DNA"/>
</dbReference>
<sequence length="309" mass="34488">MSFLTIPIRKLSNGIGMPGVGLGGAPPGPTEEQRNNSWKWFLTGIQAGYRHLDTAARYKTEASIGKAIRESGIAREEFFVTTKIAWSETGDVQGAFERSLQNLGMDYVDLYLIHFPFSMTLDENGTELRNAEGDLVPLEKPTFNDVWAEFEKIYASGRAKAIGISNFSIKTIDELLATADVVPHVNQVECHPYLSQPKLKEYCDTKGIQLCAYTPSGYGIVRSHPVLLEFADKYNVTPNQVILAWHVMRGLVPIPRSTNAQRQKDNITLPALSDDDYNLLSKLNRNEHICNKIDSRGIVHGCTVEMLGW</sequence>
<dbReference type="Gene3D" id="3.20.20.100">
    <property type="entry name" value="NADP-dependent oxidoreductase domain"/>
    <property type="match status" value="1"/>
</dbReference>
<evidence type="ECO:0000256" key="1">
    <source>
        <dbReference type="ARBA" id="ARBA00023002"/>
    </source>
</evidence>
<dbReference type="CDD" id="cd19071">
    <property type="entry name" value="AKR_AKR1-5-like"/>
    <property type="match status" value="1"/>
</dbReference>
<feature type="domain" description="NADP-dependent oxidoreductase" evidence="5">
    <location>
        <begin position="41"/>
        <end position="284"/>
    </location>
</feature>
<dbReference type="PROSITE" id="PS00798">
    <property type="entry name" value="ALDOKETO_REDUCTASE_1"/>
    <property type="match status" value="1"/>
</dbReference>
<evidence type="ECO:0000256" key="2">
    <source>
        <dbReference type="PIRSR" id="PIRSR000097-1"/>
    </source>
</evidence>
<dbReference type="STRING" id="92696.A0A4R0R415"/>
<dbReference type="InterPro" id="IPR023210">
    <property type="entry name" value="NADP_OxRdtase_dom"/>
</dbReference>
<dbReference type="PANTHER" id="PTHR11732">
    <property type="entry name" value="ALDO/KETO REDUCTASE"/>
    <property type="match status" value="1"/>
</dbReference>
<name>A0A4R0R415_9APHY</name>
<evidence type="ECO:0000313" key="6">
    <source>
        <dbReference type="EMBL" id="TCD62001.1"/>
    </source>
</evidence>
<feature type="binding site" evidence="3">
    <location>
        <position position="114"/>
    </location>
    <ligand>
        <name>substrate</name>
    </ligand>
</feature>
<keyword evidence="7" id="KW-1185">Reference proteome</keyword>
<evidence type="ECO:0000256" key="4">
    <source>
        <dbReference type="PIRSR" id="PIRSR000097-3"/>
    </source>
</evidence>
<dbReference type="Proteomes" id="UP000292702">
    <property type="component" value="Unassembled WGS sequence"/>
</dbReference>
<dbReference type="InterPro" id="IPR036812">
    <property type="entry name" value="NAD(P)_OxRdtase_dom_sf"/>
</dbReference>
<dbReference type="PROSITE" id="PS00062">
    <property type="entry name" value="ALDOKETO_REDUCTASE_2"/>
    <property type="match status" value="1"/>
</dbReference>